<evidence type="ECO:0000313" key="3">
    <source>
        <dbReference type="Proteomes" id="UP001283361"/>
    </source>
</evidence>
<proteinExistence type="predicted"/>
<evidence type="ECO:0000256" key="1">
    <source>
        <dbReference type="SAM" id="MobiDB-lite"/>
    </source>
</evidence>
<organism evidence="2 3">
    <name type="scientific">Elysia crispata</name>
    <name type="common">lettuce slug</name>
    <dbReference type="NCBI Taxonomy" id="231223"/>
    <lineage>
        <taxon>Eukaryota</taxon>
        <taxon>Metazoa</taxon>
        <taxon>Spiralia</taxon>
        <taxon>Lophotrochozoa</taxon>
        <taxon>Mollusca</taxon>
        <taxon>Gastropoda</taxon>
        <taxon>Heterobranchia</taxon>
        <taxon>Euthyneura</taxon>
        <taxon>Panpulmonata</taxon>
        <taxon>Sacoglossa</taxon>
        <taxon>Placobranchoidea</taxon>
        <taxon>Plakobranchidae</taxon>
        <taxon>Elysia</taxon>
    </lineage>
</organism>
<accession>A0AAE1DP19</accession>
<protein>
    <submittedName>
        <fullName evidence="2">Uncharacterized protein</fullName>
    </submittedName>
</protein>
<reference evidence="2" key="1">
    <citation type="journal article" date="2023" name="G3 (Bethesda)">
        <title>A reference genome for the long-term kleptoplast-retaining sea slug Elysia crispata morphotype clarki.</title>
        <authorList>
            <person name="Eastman K.E."/>
            <person name="Pendleton A.L."/>
            <person name="Shaikh M.A."/>
            <person name="Suttiyut T."/>
            <person name="Ogas R."/>
            <person name="Tomko P."/>
            <person name="Gavelis G."/>
            <person name="Widhalm J.R."/>
            <person name="Wisecaver J.H."/>
        </authorList>
    </citation>
    <scope>NUCLEOTIDE SEQUENCE</scope>
    <source>
        <strain evidence="2">ECLA1</strain>
    </source>
</reference>
<comment type="caution">
    <text evidence="2">The sequence shown here is derived from an EMBL/GenBank/DDBJ whole genome shotgun (WGS) entry which is preliminary data.</text>
</comment>
<keyword evidence="3" id="KW-1185">Reference proteome</keyword>
<sequence length="131" mass="14270">MEKHIHDEALAITKKNYLADERTKRVIKSRNKRGGKSLWGACTKSLVRVSPSGSRNADSSVNGTGYGLVPGEKLGTAPSTAFPGRKSLKIEKSFLIPSRTRQKQKQEAGRAFGSVFSNEPLVRLGVTKVIC</sequence>
<dbReference type="Proteomes" id="UP001283361">
    <property type="component" value="Unassembled WGS sequence"/>
</dbReference>
<evidence type="ECO:0000313" key="2">
    <source>
        <dbReference type="EMBL" id="KAK3777856.1"/>
    </source>
</evidence>
<dbReference type="EMBL" id="JAWDGP010003058">
    <property type="protein sequence ID" value="KAK3777856.1"/>
    <property type="molecule type" value="Genomic_DNA"/>
</dbReference>
<feature type="compositionally biased region" description="Polar residues" evidence="1">
    <location>
        <begin position="51"/>
        <end position="63"/>
    </location>
</feature>
<feature type="region of interest" description="Disordered" evidence="1">
    <location>
        <begin position="50"/>
        <end position="72"/>
    </location>
</feature>
<name>A0AAE1DP19_9GAST</name>
<gene>
    <name evidence="2" type="ORF">RRG08_038103</name>
</gene>
<dbReference type="AlphaFoldDB" id="A0AAE1DP19"/>